<reference evidence="2 3" key="1">
    <citation type="journal article" date="2024" name="J Genomics">
        <title>Draft genome sequencing and assembly of Favolaschia claudopus CIRM-BRFM 2984 isolated from oak limbs.</title>
        <authorList>
            <person name="Navarro D."/>
            <person name="Drula E."/>
            <person name="Chaduli D."/>
            <person name="Cazenave R."/>
            <person name="Ahrendt S."/>
            <person name="Wang J."/>
            <person name="Lipzen A."/>
            <person name="Daum C."/>
            <person name="Barry K."/>
            <person name="Grigoriev I.V."/>
            <person name="Favel A."/>
            <person name="Rosso M.N."/>
            <person name="Martin F."/>
        </authorList>
    </citation>
    <scope>NUCLEOTIDE SEQUENCE [LARGE SCALE GENOMIC DNA]</scope>
    <source>
        <strain evidence="2 3">CIRM-BRFM 2984</strain>
    </source>
</reference>
<sequence>MLVLVGWKPISEDAVTPTNWLDLTLCHTQNTTTHTKQPLSPTFIYSSIMLSLCSPAENKELLRSGRRPTDLRRDAVRLCIALQSQKSPVFLGASTPFRRLPHRRTRLPLRAIHDALADVPTTHPRCSDPGSFLKDTSRARTAPLVSFESIRFPFPPGLPLPPRQHRSHRRLQASPLYSPSTPTLDTDPLASSISLPPRQLPLNFAPTPHLAPANSDTRQQSVRRRCLV</sequence>
<dbReference type="EMBL" id="JAWWNJ010000104">
    <property type="protein sequence ID" value="KAK6993112.1"/>
    <property type="molecule type" value="Genomic_DNA"/>
</dbReference>
<organism evidence="2 3">
    <name type="scientific">Favolaschia claudopus</name>
    <dbReference type="NCBI Taxonomy" id="2862362"/>
    <lineage>
        <taxon>Eukaryota</taxon>
        <taxon>Fungi</taxon>
        <taxon>Dikarya</taxon>
        <taxon>Basidiomycota</taxon>
        <taxon>Agaricomycotina</taxon>
        <taxon>Agaricomycetes</taxon>
        <taxon>Agaricomycetidae</taxon>
        <taxon>Agaricales</taxon>
        <taxon>Marasmiineae</taxon>
        <taxon>Mycenaceae</taxon>
        <taxon>Favolaschia</taxon>
    </lineage>
</organism>
<evidence type="ECO:0000313" key="3">
    <source>
        <dbReference type="Proteomes" id="UP001362999"/>
    </source>
</evidence>
<dbReference type="Proteomes" id="UP001362999">
    <property type="component" value="Unassembled WGS sequence"/>
</dbReference>
<comment type="caution">
    <text evidence="2">The sequence shown here is derived from an EMBL/GenBank/DDBJ whole genome shotgun (WGS) entry which is preliminary data.</text>
</comment>
<proteinExistence type="predicted"/>
<accession>A0AAV9ZW11</accession>
<protein>
    <submittedName>
        <fullName evidence="2">Uncharacterized protein</fullName>
    </submittedName>
</protein>
<evidence type="ECO:0000313" key="2">
    <source>
        <dbReference type="EMBL" id="KAK6993112.1"/>
    </source>
</evidence>
<feature type="compositionally biased region" description="Polar residues" evidence="1">
    <location>
        <begin position="175"/>
        <end position="194"/>
    </location>
</feature>
<dbReference type="AlphaFoldDB" id="A0AAV9ZW11"/>
<feature type="region of interest" description="Disordered" evidence="1">
    <location>
        <begin position="156"/>
        <end position="223"/>
    </location>
</feature>
<evidence type="ECO:0000256" key="1">
    <source>
        <dbReference type="SAM" id="MobiDB-lite"/>
    </source>
</evidence>
<keyword evidence="3" id="KW-1185">Reference proteome</keyword>
<gene>
    <name evidence="2" type="ORF">R3P38DRAFT_119925</name>
</gene>
<name>A0AAV9ZW11_9AGAR</name>